<reference evidence="2" key="2">
    <citation type="submission" date="2019-10" db="EMBL/GenBank/DDBJ databases">
        <authorList>
            <consortium name="NCBI Genome Project"/>
        </authorList>
    </citation>
    <scope>NUCLEOTIDE SEQUENCE</scope>
    <source>
        <strain evidence="2">NI907</strain>
    </source>
</reference>
<evidence type="ECO:0000313" key="1">
    <source>
        <dbReference type="Proteomes" id="UP000515153"/>
    </source>
</evidence>
<dbReference type="RefSeq" id="XP_030984880.1">
    <property type="nucleotide sequence ID" value="XM_031124603.1"/>
</dbReference>
<gene>
    <name evidence="2" type="ORF">PgNI_04558</name>
</gene>
<dbReference type="AlphaFoldDB" id="A0A6P8BCJ9"/>
<dbReference type="Proteomes" id="UP000515153">
    <property type="component" value="Unplaced"/>
</dbReference>
<dbReference type="KEGG" id="pgri:PgNI_04558"/>
<protein>
    <submittedName>
        <fullName evidence="2">Uncharacterized protein</fullName>
    </submittedName>
</protein>
<accession>A0A6P8BCJ9</accession>
<reference evidence="2" key="3">
    <citation type="submission" date="2025-08" db="UniProtKB">
        <authorList>
            <consortium name="RefSeq"/>
        </authorList>
    </citation>
    <scope>IDENTIFICATION</scope>
    <source>
        <strain evidence="2">NI907</strain>
    </source>
</reference>
<sequence>MLLAPRARAHYVLPVRPYAKSVLIAGRLADRKTHLTCFSRSRDASTREPRDLELGISLLEWMLAVPVWIWGPTQQASSHRNKCGPVARYLDGSSRTVRLLPLHAHHLGPSSV</sequence>
<proteinExistence type="predicted"/>
<keyword evidence="1" id="KW-1185">Reference proteome</keyword>
<reference evidence="2" key="1">
    <citation type="journal article" date="2019" name="Mol. Biol. Evol.">
        <title>Blast fungal genomes show frequent chromosomal changes, gene gains and losses, and effector gene turnover.</title>
        <authorList>
            <person name="Gomez Luciano L.B."/>
            <person name="Jason Tsai I."/>
            <person name="Chuma I."/>
            <person name="Tosa Y."/>
            <person name="Chen Y.H."/>
            <person name="Li J.Y."/>
            <person name="Li M.Y."/>
            <person name="Jade Lu M.Y."/>
            <person name="Nakayashiki H."/>
            <person name="Li W.H."/>
        </authorList>
    </citation>
    <scope>NUCLEOTIDE SEQUENCE</scope>
    <source>
        <strain evidence="2">NI907</strain>
    </source>
</reference>
<organism evidence="1 2">
    <name type="scientific">Pyricularia grisea</name>
    <name type="common">Crabgrass-specific blast fungus</name>
    <name type="synonym">Magnaporthe grisea</name>
    <dbReference type="NCBI Taxonomy" id="148305"/>
    <lineage>
        <taxon>Eukaryota</taxon>
        <taxon>Fungi</taxon>
        <taxon>Dikarya</taxon>
        <taxon>Ascomycota</taxon>
        <taxon>Pezizomycotina</taxon>
        <taxon>Sordariomycetes</taxon>
        <taxon>Sordariomycetidae</taxon>
        <taxon>Magnaporthales</taxon>
        <taxon>Pyriculariaceae</taxon>
        <taxon>Pyricularia</taxon>
    </lineage>
</organism>
<evidence type="ECO:0000313" key="2">
    <source>
        <dbReference type="RefSeq" id="XP_030984880.1"/>
    </source>
</evidence>
<name>A0A6P8BCJ9_PYRGI</name>
<dbReference type="GeneID" id="41959512"/>